<protein>
    <submittedName>
        <fullName evidence="8">Nitroreductase family protein</fullName>
    </submittedName>
</protein>
<evidence type="ECO:0000256" key="4">
    <source>
        <dbReference type="ARBA" id="ARBA00023004"/>
    </source>
</evidence>
<dbReference type="Pfam" id="PF10589">
    <property type="entry name" value="NADH_4Fe-4S"/>
    <property type="match status" value="1"/>
</dbReference>
<keyword evidence="5" id="KW-0411">Iron-sulfur</keyword>
<dbReference type="InterPro" id="IPR011538">
    <property type="entry name" value="Nuo51_FMN-bd"/>
</dbReference>
<sequence length="577" mass="61285">MRSRRVPGVEARAGKFPGPSLIPALNAIQARLGWLPREELEELARDTRRPRYEIEGLISFYPHFRTTPPATVALNVCHDLSCWLRSGEDRIAELRERYGDDVDVELVEVSCLGRCDVAPAAAVNEYPAPMAEVDALVAAARDTGVGEAEPTRSGRTEPWPNDPYPAGSGVGERYATLRALLGGSLHADDVVAVLKDSGLRGMGGAGFPTGQKWDLVRATEPGSVTYAICNADESEPGTFKDRQILADQPHLVLEGLLLGMAVVGAEQGWVFIRHEYGPEERVLRAEIAALREAGVIGPDACGSGRRLELDVFVSPGGYILGEETALLECMEGHRGEPRNKPPFPGTYGLHGRPTLMNSVETFADVPVILQRGAQWWADQGAGESVGWKFFAVSGHVEHPGVYCVPMGTTVRALIEAAGGVRDGAAPAAVQPGGASSNFIGPDRFDLPLDFGPLAEAGTMLGSGALVVIAEGTDLLAASTNVLRFFRNESCGKCVPCRVGSTKAHELLRGVLESGTSSPDEAQRGRILRLEEAMRKTSICGLGQVALGPVVSVLGLEKGGAAAREQPRPDGAAGQPSR</sequence>
<comment type="similarity">
    <text evidence="1">Belongs to the complex I 51 kDa subunit family.</text>
</comment>
<dbReference type="Gene3D" id="3.10.20.600">
    <property type="match status" value="1"/>
</dbReference>
<dbReference type="InterPro" id="IPR001949">
    <property type="entry name" value="NADH-UbQ_OxRdtase_51kDa_CS"/>
</dbReference>
<dbReference type="SUPFAM" id="SSF52833">
    <property type="entry name" value="Thioredoxin-like"/>
    <property type="match status" value="1"/>
</dbReference>
<dbReference type="SUPFAM" id="SSF142019">
    <property type="entry name" value="Nqo1 FMN-binding domain-like"/>
    <property type="match status" value="1"/>
</dbReference>
<gene>
    <name evidence="8" type="ORF">HF526_18800</name>
</gene>
<dbReference type="PROSITE" id="PS00645">
    <property type="entry name" value="COMPLEX1_51K_2"/>
    <property type="match status" value="1"/>
</dbReference>
<dbReference type="Pfam" id="PF10531">
    <property type="entry name" value="SLBB"/>
    <property type="match status" value="1"/>
</dbReference>
<keyword evidence="3" id="KW-0479">Metal-binding</keyword>
<evidence type="ECO:0000259" key="7">
    <source>
        <dbReference type="SMART" id="SM00928"/>
    </source>
</evidence>
<feature type="domain" description="NADH-ubiquinone oxidoreductase 51kDa subunit iron-sulphur binding" evidence="7">
    <location>
        <begin position="475"/>
        <end position="521"/>
    </location>
</feature>
<dbReference type="Gene3D" id="1.20.1440.230">
    <property type="entry name" value="NADH-ubiquinone oxidoreductase 51kDa subunit, iron-sulphur binding domain"/>
    <property type="match status" value="1"/>
</dbReference>
<comment type="caution">
    <text evidence="8">The sequence shown here is derived from an EMBL/GenBank/DDBJ whole genome shotgun (WGS) entry which is preliminary data.</text>
</comment>
<feature type="region of interest" description="Disordered" evidence="6">
    <location>
        <begin position="144"/>
        <end position="163"/>
    </location>
</feature>
<dbReference type="Gene3D" id="3.40.30.10">
    <property type="entry name" value="Glutaredoxin"/>
    <property type="match status" value="1"/>
</dbReference>
<dbReference type="SUPFAM" id="SSF142984">
    <property type="entry name" value="Nqo1 middle domain-like"/>
    <property type="match status" value="1"/>
</dbReference>
<evidence type="ECO:0000256" key="1">
    <source>
        <dbReference type="ARBA" id="ARBA00007523"/>
    </source>
</evidence>
<evidence type="ECO:0000256" key="6">
    <source>
        <dbReference type="SAM" id="MobiDB-lite"/>
    </source>
</evidence>
<evidence type="ECO:0000313" key="8">
    <source>
        <dbReference type="EMBL" id="NMH99344.1"/>
    </source>
</evidence>
<dbReference type="Pfam" id="PF01257">
    <property type="entry name" value="2Fe-2S_thioredx"/>
    <property type="match status" value="1"/>
</dbReference>
<dbReference type="InterPro" id="IPR019554">
    <property type="entry name" value="Soluble_ligand-bd"/>
</dbReference>
<dbReference type="PANTHER" id="PTHR43578:SF3">
    <property type="entry name" value="NADH-QUINONE OXIDOREDUCTASE SUBUNIT F"/>
    <property type="match status" value="1"/>
</dbReference>
<dbReference type="InterPro" id="IPR037225">
    <property type="entry name" value="Nuo51_FMN-bd_sf"/>
</dbReference>
<dbReference type="PANTHER" id="PTHR43578">
    <property type="entry name" value="NADH-QUINONE OXIDOREDUCTASE SUBUNIT F"/>
    <property type="match status" value="1"/>
</dbReference>
<evidence type="ECO:0000313" key="9">
    <source>
        <dbReference type="Proteomes" id="UP000820669"/>
    </source>
</evidence>
<dbReference type="InterPro" id="IPR037207">
    <property type="entry name" value="Nuop51_4Fe4S-bd_sf"/>
</dbReference>
<dbReference type="Gene3D" id="3.40.50.11540">
    <property type="entry name" value="NADH-ubiquinone oxidoreductase 51kDa subunit"/>
    <property type="match status" value="1"/>
</dbReference>
<dbReference type="SMART" id="SM00928">
    <property type="entry name" value="NADH_4Fe-4S"/>
    <property type="match status" value="1"/>
</dbReference>
<keyword evidence="9" id="KW-1185">Reference proteome</keyword>
<keyword evidence="2" id="KW-0004">4Fe-4S</keyword>
<name>A0ABX1SEK9_9PSEU</name>
<proteinExistence type="inferred from homology"/>
<evidence type="ECO:0000256" key="2">
    <source>
        <dbReference type="ARBA" id="ARBA00022485"/>
    </source>
</evidence>
<reference evidence="8 9" key="1">
    <citation type="submission" date="2020-04" db="EMBL/GenBank/DDBJ databases">
        <authorList>
            <person name="Klaysubun C."/>
            <person name="Duangmal K."/>
            <person name="Lipun K."/>
        </authorList>
    </citation>
    <scope>NUCLEOTIDE SEQUENCE [LARGE SCALE GENOMIC DNA]</scope>
    <source>
        <strain evidence="8 9">K10HN5</strain>
    </source>
</reference>
<dbReference type="SUPFAM" id="SSF140490">
    <property type="entry name" value="Nqo1C-terminal domain-like"/>
    <property type="match status" value="1"/>
</dbReference>
<keyword evidence="4" id="KW-0408">Iron</keyword>
<dbReference type="InterPro" id="IPR036249">
    <property type="entry name" value="Thioredoxin-like_sf"/>
</dbReference>
<dbReference type="InterPro" id="IPR041921">
    <property type="entry name" value="NuoE_N"/>
</dbReference>
<feature type="region of interest" description="Disordered" evidence="6">
    <location>
        <begin position="558"/>
        <end position="577"/>
    </location>
</feature>
<dbReference type="Pfam" id="PF01512">
    <property type="entry name" value="Complex1_51K"/>
    <property type="match status" value="1"/>
</dbReference>
<evidence type="ECO:0000256" key="3">
    <source>
        <dbReference type="ARBA" id="ARBA00022723"/>
    </source>
</evidence>
<evidence type="ECO:0000256" key="5">
    <source>
        <dbReference type="ARBA" id="ARBA00023014"/>
    </source>
</evidence>
<organism evidence="8 9">
    <name type="scientific">Pseudonocardia acidicola</name>
    <dbReference type="NCBI Taxonomy" id="2724939"/>
    <lineage>
        <taxon>Bacteria</taxon>
        <taxon>Bacillati</taxon>
        <taxon>Actinomycetota</taxon>
        <taxon>Actinomycetes</taxon>
        <taxon>Pseudonocardiales</taxon>
        <taxon>Pseudonocardiaceae</taxon>
        <taxon>Pseudonocardia</taxon>
    </lineage>
</organism>
<dbReference type="InterPro" id="IPR019575">
    <property type="entry name" value="Nuop51_4Fe4S-bd"/>
</dbReference>
<dbReference type="Proteomes" id="UP000820669">
    <property type="component" value="Unassembled WGS sequence"/>
</dbReference>
<dbReference type="EMBL" id="JAAXLA010000035">
    <property type="protein sequence ID" value="NMH99344.1"/>
    <property type="molecule type" value="Genomic_DNA"/>
</dbReference>
<dbReference type="Gene3D" id="1.10.10.1590">
    <property type="entry name" value="NADH-quinone oxidoreductase subunit E"/>
    <property type="match status" value="1"/>
</dbReference>
<accession>A0ABX1SEK9</accession>